<dbReference type="InterPro" id="IPR027417">
    <property type="entry name" value="P-loop_NTPase"/>
</dbReference>
<evidence type="ECO:0000256" key="11">
    <source>
        <dbReference type="ARBA" id="ARBA00023136"/>
    </source>
</evidence>
<comment type="cofactor">
    <cofactor evidence="1">
        <name>Zn(2+)</name>
        <dbReference type="ChEBI" id="CHEBI:29105"/>
    </cofactor>
</comment>
<dbReference type="EMBL" id="BABT02000153">
    <property type="protein sequence ID" value="GAA98589.1"/>
    <property type="molecule type" value="Genomic_DNA"/>
</dbReference>
<evidence type="ECO:0000256" key="1">
    <source>
        <dbReference type="ARBA" id="ARBA00001947"/>
    </source>
</evidence>
<dbReference type="SUPFAM" id="SSF52540">
    <property type="entry name" value="P-loop containing nucleoside triphosphate hydrolases"/>
    <property type="match status" value="1"/>
</dbReference>
<dbReference type="RefSeq" id="XP_014567597.1">
    <property type="nucleotide sequence ID" value="XM_014712111.1"/>
</dbReference>
<evidence type="ECO:0000256" key="9">
    <source>
        <dbReference type="ARBA" id="ARBA00022982"/>
    </source>
</evidence>
<name>G7E6X9_MIXOS</name>
<dbReference type="GO" id="GO:0004132">
    <property type="term" value="F:dCMP deaminase activity"/>
    <property type="evidence" value="ECO:0007669"/>
    <property type="project" value="UniProtKB-EC"/>
</dbReference>
<dbReference type="InParanoid" id="G7E6X9"/>
<keyword evidence="9" id="KW-0249">Electron transport</keyword>
<feature type="transmembrane region" description="Helical" evidence="16">
    <location>
        <begin position="663"/>
        <end position="690"/>
    </location>
</feature>
<feature type="region of interest" description="Disordered" evidence="15">
    <location>
        <begin position="132"/>
        <end position="166"/>
    </location>
</feature>
<dbReference type="PROSITE" id="PS51747">
    <property type="entry name" value="CYT_DCMP_DEAMINASES_2"/>
    <property type="match status" value="1"/>
</dbReference>
<dbReference type="InterPro" id="IPR006593">
    <property type="entry name" value="Cyt_b561/ferric_Rdtase_TM"/>
</dbReference>
<dbReference type="eggNOG" id="KOG3127">
    <property type="taxonomic scope" value="Eukaryota"/>
</dbReference>
<feature type="domain" description="CMP/dCMP-type deaminase" evidence="19">
    <location>
        <begin position="247"/>
        <end position="412"/>
    </location>
</feature>
<dbReference type="GO" id="GO:0008270">
    <property type="term" value="F:zinc ion binding"/>
    <property type="evidence" value="ECO:0007669"/>
    <property type="project" value="InterPro"/>
</dbReference>
<evidence type="ECO:0000256" key="10">
    <source>
        <dbReference type="ARBA" id="ARBA00022989"/>
    </source>
</evidence>
<keyword evidence="10 16" id="KW-1133">Transmembrane helix</keyword>
<feature type="transmembrane region" description="Helical" evidence="16">
    <location>
        <begin position="702"/>
        <end position="724"/>
    </location>
</feature>
<evidence type="ECO:0000259" key="18">
    <source>
        <dbReference type="PROSITE" id="PS50939"/>
    </source>
</evidence>
<dbReference type="PROSITE" id="PS50836">
    <property type="entry name" value="DOMON"/>
    <property type="match status" value="1"/>
</dbReference>
<dbReference type="CDD" id="cd09630">
    <property type="entry name" value="CDH_like_cytochrome"/>
    <property type="match status" value="1"/>
</dbReference>
<evidence type="ECO:0000256" key="4">
    <source>
        <dbReference type="ARBA" id="ARBA00022448"/>
    </source>
</evidence>
<evidence type="ECO:0000256" key="16">
    <source>
        <dbReference type="SAM" id="Phobius"/>
    </source>
</evidence>
<dbReference type="Pfam" id="PF00383">
    <property type="entry name" value="dCMP_cyt_deam_1"/>
    <property type="match status" value="1"/>
</dbReference>
<feature type="transmembrane region" description="Helical" evidence="16">
    <location>
        <begin position="736"/>
        <end position="756"/>
    </location>
</feature>
<proteinExistence type="inferred from homology"/>
<dbReference type="PANTHER" id="PTHR47797:SF3">
    <property type="entry name" value="CYTOCHROME B561 DOMAIN-CONTAINING PROTEIN"/>
    <property type="match status" value="1"/>
</dbReference>
<dbReference type="InterPro" id="IPR015920">
    <property type="entry name" value="Cellobiose_DH-like_cyt"/>
</dbReference>
<comment type="similarity">
    <text evidence="3">Belongs to the cytidine and deoxycytidylate deaminase family.</text>
</comment>
<dbReference type="Proteomes" id="UP000009131">
    <property type="component" value="Unassembled WGS sequence"/>
</dbReference>
<evidence type="ECO:0000256" key="15">
    <source>
        <dbReference type="SAM" id="MobiDB-lite"/>
    </source>
</evidence>
<gene>
    <name evidence="20" type="primary">Mo05276</name>
    <name evidence="20" type="ORF">E5Q_05276</name>
</gene>
<dbReference type="HOGENOM" id="CLU_319836_0_0_1"/>
<dbReference type="PROSITE" id="PS00903">
    <property type="entry name" value="CYT_DCMP_DEAMINASES_1"/>
    <property type="match status" value="1"/>
</dbReference>
<dbReference type="Pfam" id="PF16010">
    <property type="entry name" value="CDH-cyt"/>
    <property type="match status" value="1"/>
</dbReference>
<dbReference type="OrthoDB" id="6710946at2759"/>
<dbReference type="InterPro" id="IPR016193">
    <property type="entry name" value="Cytidine_deaminase-like"/>
</dbReference>
<comment type="caution">
    <text evidence="20">The sequence shown here is derived from an EMBL/GenBank/DDBJ whole genome shotgun (WGS) entry which is preliminary data.</text>
</comment>
<evidence type="ECO:0000313" key="20">
    <source>
        <dbReference type="EMBL" id="GAA98589.1"/>
    </source>
</evidence>
<evidence type="ECO:0000313" key="21">
    <source>
        <dbReference type="Proteomes" id="UP000009131"/>
    </source>
</evidence>
<feature type="transmembrane region" description="Helical" evidence="16">
    <location>
        <begin position="803"/>
        <end position="822"/>
    </location>
</feature>
<evidence type="ECO:0000256" key="12">
    <source>
        <dbReference type="ARBA" id="ARBA00038938"/>
    </source>
</evidence>
<dbReference type="PROSITE" id="PS50939">
    <property type="entry name" value="CYTOCHROME_B561"/>
    <property type="match status" value="1"/>
</dbReference>
<evidence type="ECO:0000259" key="19">
    <source>
        <dbReference type="PROSITE" id="PS51747"/>
    </source>
</evidence>
<organism evidence="20 21">
    <name type="scientific">Mixia osmundae (strain CBS 9802 / IAM 14324 / JCM 22182 / KY 12970)</name>
    <dbReference type="NCBI Taxonomy" id="764103"/>
    <lineage>
        <taxon>Eukaryota</taxon>
        <taxon>Fungi</taxon>
        <taxon>Dikarya</taxon>
        <taxon>Basidiomycota</taxon>
        <taxon>Pucciniomycotina</taxon>
        <taxon>Mixiomycetes</taxon>
        <taxon>Mixiales</taxon>
        <taxon>Mixiaceae</taxon>
        <taxon>Mixia</taxon>
    </lineage>
</organism>
<comment type="subcellular location">
    <subcellularLocation>
        <location evidence="2">Membrane</location>
    </subcellularLocation>
</comment>
<keyword evidence="8" id="KW-0862">Zinc</keyword>
<dbReference type="GO" id="GO:0006139">
    <property type="term" value="P:nucleobase-containing compound metabolic process"/>
    <property type="evidence" value="ECO:0007669"/>
    <property type="project" value="UniProtKB-ARBA"/>
</dbReference>
<feature type="transmembrane region" description="Helical" evidence="16">
    <location>
        <begin position="776"/>
        <end position="797"/>
    </location>
</feature>
<dbReference type="Gene3D" id="3.40.140.10">
    <property type="entry name" value="Cytidine Deaminase, domain 2"/>
    <property type="match status" value="1"/>
</dbReference>
<feature type="domain" description="Cytochrome b561" evidence="18">
    <location>
        <begin position="628"/>
        <end position="833"/>
    </location>
</feature>
<feature type="domain" description="DOMON" evidence="17">
    <location>
        <begin position="469"/>
        <end position="594"/>
    </location>
</feature>
<keyword evidence="11 16" id="KW-0472">Membrane</keyword>
<keyword evidence="4" id="KW-0813">Transport</keyword>
<evidence type="ECO:0000256" key="8">
    <source>
        <dbReference type="ARBA" id="ARBA00022833"/>
    </source>
</evidence>
<dbReference type="SMART" id="SM00665">
    <property type="entry name" value="B561"/>
    <property type="match status" value="1"/>
</dbReference>
<dbReference type="SMART" id="SM00664">
    <property type="entry name" value="DoH"/>
    <property type="match status" value="1"/>
</dbReference>
<keyword evidence="6" id="KW-0479">Metal-binding</keyword>
<dbReference type="CDD" id="cd01286">
    <property type="entry name" value="deoxycytidylate_deaminase"/>
    <property type="match status" value="1"/>
</dbReference>
<keyword evidence="7" id="KW-0378">Hydrolase</keyword>
<dbReference type="InterPro" id="IPR002125">
    <property type="entry name" value="CMP_dCMP_dom"/>
</dbReference>
<dbReference type="PANTHER" id="PTHR47797">
    <property type="entry name" value="DEHYDROGENASE, PUTATIVE (AFU_ORTHOLOGUE AFUA_8G05805)-RELATED"/>
    <property type="match status" value="1"/>
</dbReference>
<dbReference type="InterPro" id="IPR035105">
    <property type="entry name" value="Deoxycytidylate_deaminase_dom"/>
</dbReference>
<evidence type="ECO:0000256" key="6">
    <source>
        <dbReference type="ARBA" id="ARBA00022723"/>
    </source>
</evidence>
<dbReference type="Pfam" id="PF03188">
    <property type="entry name" value="Cytochrom_B561"/>
    <property type="match status" value="1"/>
</dbReference>
<keyword evidence="21" id="KW-1185">Reference proteome</keyword>
<dbReference type="InterPro" id="IPR016192">
    <property type="entry name" value="APOBEC/CMP_deaminase_Zn-bd"/>
</dbReference>
<dbReference type="EC" id="3.5.4.12" evidence="12"/>
<evidence type="ECO:0000256" key="3">
    <source>
        <dbReference type="ARBA" id="ARBA00006576"/>
    </source>
</evidence>
<reference evidence="20 21" key="1">
    <citation type="journal article" date="2011" name="J. Gen. Appl. Microbiol.">
        <title>Draft genome sequencing of the enigmatic basidiomycete Mixia osmundae.</title>
        <authorList>
            <person name="Nishida H."/>
            <person name="Nagatsuka Y."/>
            <person name="Sugiyama J."/>
        </authorList>
    </citation>
    <scope>NUCLEOTIDE SEQUENCE [LARGE SCALE GENOMIC DNA]</scope>
    <source>
        <strain evidence="21">CBS 9802 / IAM 14324 / JCM 22182 / KY 12970</strain>
    </source>
</reference>
<dbReference type="AlphaFoldDB" id="G7E6X9"/>
<evidence type="ECO:0000256" key="5">
    <source>
        <dbReference type="ARBA" id="ARBA00022692"/>
    </source>
</evidence>
<dbReference type="InterPro" id="IPR005018">
    <property type="entry name" value="DOMON_domain"/>
</dbReference>
<dbReference type="GO" id="GO:0016020">
    <property type="term" value="C:membrane"/>
    <property type="evidence" value="ECO:0007669"/>
    <property type="project" value="UniProtKB-SubCell"/>
</dbReference>
<dbReference type="CDD" id="cd08760">
    <property type="entry name" value="Cyt_b561_FRRS1_like"/>
    <property type="match status" value="1"/>
</dbReference>
<evidence type="ECO:0000256" key="2">
    <source>
        <dbReference type="ARBA" id="ARBA00004370"/>
    </source>
</evidence>
<dbReference type="FunFam" id="3.40.140.10:FF:000035">
    <property type="entry name" value="dCMP deaminase"/>
    <property type="match status" value="1"/>
</dbReference>
<protein>
    <recommendedName>
        <fullName evidence="14">Deoxycytidylate deaminase</fullName>
        <ecNumber evidence="12">3.5.4.12</ecNumber>
    </recommendedName>
    <alternativeName>
        <fullName evidence="13">dCMP deaminase</fullName>
    </alternativeName>
</protein>
<keyword evidence="5 16" id="KW-0812">Transmembrane</keyword>
<dbReference type="Gene3D" id="2.60.40.1210">
    <property type="entry name" value="Cellobiose dehydrogenase, cytochrome domain"/>
    <property type="match status" value="1"/>
</dbReference>
<accession>G7E6X9</accession>
<evidence type="ECO:0000256" key="13">
    <source>
        <dbReference type="ARBA" id="ARBA00041763"/>
    </source>
</evidence>
<dbReference type="SUPFAM" id="SSF53927">
    <property type="entry name" value="Cytidine deaminase-like"/>
    <property type="match status" value="1"/>
</dbReference>
<reference evidence="20 21" key="2">
    <citation type="journal article" date="2012" name="Open Biol.">
        <title>Characteristics of nucleosomes and linker DNA regions on the genome of the basidiomycete Mixia osmundae revealed by mono- and dinucleosome mapping.</title>
        <authorList>
            <person name="Nishida H."/>
            <person name="Kondo S."/>
            <person name="Matsumoto T."/>
            <person name="Suzuki Y."/>
            <person name="Yoshikawa H."/>
            <person name="Taylor T.D."/>
            <person name="Sugiyama J."/>
        </authorList>
    </citation>
    <scope>NUCLEOTIDE SEQUENCE [LARGE SCALE GENOMIC DNA]</scope>
    <source>
        <strain evidence="21">CBS 9802 / IAM 14324 / JCM 22182 / KY 12970</strain>
    </source>
</reference>
<evidence type="ECO:0000256" key="7">
    <source>
        <dbReference type="ARBA" id="ARBA00022801"/>
    </source>
</evidence>
<feature type="compositionally biased region" description="Polar residues" evidence="15">
    <location>
        <begin position="132"/>
        <end position="146"/>
    </location>
</feature>
<dbReference type="STRING" id="764103.G7E6X9"/>
<evidence type="ECO:0000256" key="14">
    <source>
        <dbReference type="ARBA" id="ARBA00071582"/>
    </source>
</evidence>
<dbReference type="SUPFAM" id="SSF49344">
    <property type="entry name" value="CBD9-like"/>
    <property type="match status" value="1"/>
</dbReference>
<sequence length="908" mass="98800">MLILLIGPPCAGKQTVQDYLVQRHQFAPVRLAKASPGSVSGASTSKTLHFDDPLAFLDYATRRWQQHFVCTDLPLNRETVDAFLKRPWVLLIALEAPLMTRWHRQQARQDGNATLEEFIQLNDALLYATLSSPVNSTEPQDATATSGRMEEKRRERHRQASASSVSGASTIHLPYSHANLVLPPPVLQSARSEGMLAPPKDALAKSALAPLLRIAHLTLQTHWPTLDELYRYLDSMDLLDGERLRPGWDTYFMTLAGLASLRSNCMKRRVGCVLVSSFRVVSTGYNGTPRGMRNCNEGGCARCNGLLQTSARGQPNGRDTHIDDTDMSYQSIACGMALDECLCLHAEENALLEAGRDRAGAGTGGVLYCNTCPCLRCSVKIVQCGIREVVYSLSYSVDGKSAAIFREAGVRAVHHASLSPSLSLSLHPYNSIEHDANNSHCAMRVFDGNALTSLLGTSTGIQGQIKNVGPFTLSVLTNLTHGLFTMNASQPLGKVGWMGIGFGTTMSNSDMIIVWPNEDDTWTLSHRTADGHNTPTASSSADAQPAQLVPVSSLITNSSSGSFASYTFIRALDLTATSYSTTRTQHNTLARATGQDLIYAYSSSNPGTSDTLTPDLQQHDHGAYGSTQIDLSRAVVFAADGTTTATDTSGSEGDSAPYTRYDYLIIIHALCGGLAWLIISPTAVLVARTLRHLQGLWFKLHMLFQVILTLLLTIVAIALGAAAISSEGSDHFDSFHTRLGLIIGVLLLLQLALGWYTHANFDPLRTHRPAQNITHIFLGIILTIAGFVQIKTGFEIYDRSTPGYIYAIYYLVVAGFAAVYLISAGRLVQQRRDSGYRFSRAAFGLGRPSRVGGLSDDYDTKLVSIGKPRLDPYGHLNGSSQWGSTDTITHDSFSHLGQYTGSTRRTFQ</sequence>
<evidence type="ECO:0000259" key="17">
    <source>
        <dbReference type="PROSITE" id="PS50836"/>
    </source>
</evidence>